<dbReference type="Gene3D" id="2.160.20.10">
    <property type="entry name" value="Single-stranded right-handed beta-helix, Pectin lyase-like"/>
    <property type="match status" value="2"/>
</dbReference>
<evidence type="ECO:0000256" key="2">
    <source>
        <dbReference type="ARBA" id="ARBA00001271"/>
    </source>
</evidence>
<feature type="signal peptide" evidence="7">
    <location>
        <begin position="1"/>
        <end position="25"/>
    </location>
</feature>
<feature type="domain" description="GLAA-B beta-barrel" evidence="10">
    <location>
        <begin position="351"/>
        <end position="414"/>
    </location>
</feature>
<dbReference type="Pfam" id="PF23763">
    <property type="entry name" value="Beta-barrel_GLAA-B_I"/>
    <property type="match status" value="1"/>
</dbReference>
<gene>
    <name evidence="11" type="ORF">L0U88_07325</name>
</gene>
<proteinExistence type="predicted"/>
<evidence type="ECO:0000256" key="3">
    <source>
        <dbReference type="ARBA" id="ARBA00022729"/>
    </source>
</evidence>
<evidence type="ECO:0000256" key="7">
    <source>
        <dbReference type="SAM" id="SignalP"/>
    </source>
</evidence>
<dbReference type="Pfam" id="PF23764">
    <property type="entry name" value="Beta-barrel_GLAA-B_II"/>
    <property type="match status" value="1"/>
</dbReference>
<evidence type="ECO:0000259" key="10">
    <source>
        <dbReference type="Pfam" id="PF23764"/>
    </source>
</evidence>
<dbReference type="InterPro" id="IPR006626">
    <property type="entry name" value="PbH1"/>
</dbReference>
<evidence type="ECO:0000256" key="4">
    <source>
        <dbReference type="ARBA" id="ARBA00022737"/>
    </source>
</evidence>
<dbReference type="Pfam" id="PF13229">
    <property type="entry name" value="Beta_helix"/>
    <property type="match status" value="1"/>
</dbReference>
<dbReference type="InterPro" id="IPR057275">
    <property type="entry name" value="Beta-barrel_GLAA-B_I"/>
</dbReference>
<dbReference type="InterPro" id="IPR056441">
    <property type="entry name" value="Beta-barrel_GLAA-B_II"/>
</dbReference>
<feature type="domain" description="Right handed beta helix" evidence="8">
    <location>
        <begin position="423"/>
        <end position="584"/>
    </location>
</feature>
<dbReference type="SMART" id="SM00710">
    <property type="entry name" value="PbH1"/>
    <property type="match status" value="3"/>
</dbReference>
<dbReference type="InterPro" id="IPR039448">
    <property type="entry name" value="Beta_helix"/>
</dbReference>
<keyword evidence="3 7" id="KW-0732">Signal</keyword>
<protein>
    <submittedName>
        <fullName evidence="11">Right-handed parallel beta-helix repeat-containing protein</fullName>
    </submittedName>
</protein>
<keyword evidence="5" id="KW-0378">Hydrolase</keyword>
<dbReference type="InterPro" id="IPR012334">
    <property type="entry name" value="Pectin_lyas_fold"/>
</dbReference>
<evidence type="ECO:0000256" key="5">
    <source>
        <dbReference type="ARBA" id="ARBA00022801"/>
    </source>
</evidence>
<evidence type="ECO:0000256" key="6">
    <source>
        <dbReference type="ARBA" id="ARBA00023295"/>
    </source>
</evidence>
<evidence type="ECO:0000313" key="12">
    <source>
        <dbReference type="Proteomes" id="UP001200145"/>
    </source>
</evidence>
<dbReference type="SUPFAM" id="SSF51126">
    <property type="entry name" value="Pectin lyase-like"/>
    <property type="match status" value="1"/>
</dbReference>
<comment type="caution">
    <text evidence="11">The sequence shown here is derived from an EMBL/GenBank/DDBJ whole genome shotgun (WGS) entry which is preliminary data.</text>
</comment>
<feature type="chain" id="PRO_5046310706" evidence="7">
    <location>
        <begin position="26"/>
        <end position="613"/>
    </location>
</feature>
<dbReference type="Proteomes" id="UP001200145">
    <property type="component" value="Unassembled WGS sequence"/>
</dbReference>
<keyword evidence="4" id="KW-0677">Repeat</keyword>
<keyword evidence="12" id="KW-1185">Reference proteome</keyword>
<dbReference type="EMBL" id="JAKEVY010000002">
    <property type="protein sequence ID" value="MCF1714434.1"/>
    <property type="molecule type" value="Genomic_DNA"/>
</dbReference>
<comment type="catalytic activity">
    <reaction evidence="1">
        <text>Hydrolysis of terminal, non-reducing alpha-D-galactose residues in alpha-D-galactosides, including galactose oligosaccharides, galactomannans and galactolipids.</text>
        <dbReference type="EC" id="3.2.1.22"/>
    </reaction>
</comment>
<evidence type="ECO:0000259" key="8">
    <source>
        <dbReference type="Pfam" id="PF13229"/>
    </source>
</evidence>
<evidence type="ECO:0000256" key="1">
    <source>
        <dbReference type="ARBA" id="ARBA00001255"/>
    </source>
</evidence>
<reference evidence="11 12" key="1">
    <citation type="submission" date="2022-01" db="EMBL/GenBank/DDBJ databases">
        <title>Flavihumibacter sp. nov., isolated from sediment of a river.</title>
        <authorList>
            <person name="Liu H."/>
        </authorList>
    </citation>
    <scope>NUCLEOTIDE SEQUENCE [LARGE SCALE GENOMIC DNA]</scope>
    <source>
        <strain evidence="11 12">RY-1</strain>
    </source>
</reference>
<evidence type="ECO:0000259" key="9">
    <source>
        <dbReference type="Pfam" id="PF23763"/>
    </source>
</evidence>
<feature type="domain" description="GLAA-B beta-barrel" evidence="9">
    <location>
        <begin position="153"/>
        <end position="241"/>
    </location>
</feature>
<comment type="catalytic activity">
    <reaction evidence="2">
        <text>Hydrolysis of terminal, non-reducing branched (1-&gt;3)-alpha-D-galactosidic residues, producing free D-galactose.</text>
        <dbReference type="EC" id="3.2.1.n1"/>
    </reaction>
</comment>
<dbReference type="InterPro" id="IPR011050">
    <property type="entry name" value="Pectin_lyase_fold/virulence"/>
</dbReference>
<evidence type="ECO:0000313" key="11">
    <source>
        <dbReference type="EMBL" id="MCF1714434.1"/>
    </source>
</evidence>
<keyword evidence="6" id="KW-0326">Glycosidase</keyword>
<name>A0ABS9BFF1_9BACT</name>
<sequence length="613" mass="69253">MKTRCLLYVLSIGFCLFCPTSMAYSADTTIVRATDFGVRPNSFENASAALQKALLYCKDKPGARLELPAGRIDLWPEFASKRELYISNGTENDTLSKVKSIGLLLEGFRQLHIRGEQTLIVLHGKMLSFALLDCRGITIEGVRFDYERPTMSELTIQFITSTSANFQVHPDSRYQVLNEQLIWYGEGWSAKNLHTILVDPQTGMMRYSNFRSVQQGKVRELAPNQLEVTGDFSKTGWKKGDHLTMRDPYRDNSGALISHSVNTSLKDISMHYMHGLGIVSQFSENLRFERVKVAPAEGSDRIIASFADCFHFSGCKGSIVIDQCYTSGAHDDPINVHGTHLKVKEKINTHTIRVEFMHHQTYGFEAFFQGDTVAFVKSATLLSHGLGKVKRAVLLNKRFMELEMETAIPEEVNQDFVLENISWTPEVTIQNSHFERTNTRGILVTTRKKVRIENNRFVRTGMHAILIANDASSWYESGPVADVLIQNNRFEECGYNSEPGNAVISIAPENHELVPNQYVHRNIRIRNNYFKVYDEPLVQARSTMGLDFSANTIEASSLLPKKGDKAALQLTACANVTVLKNTFQVPWEPILQFDKMEKKTIRSKGLKLVVQHP</sequence>
<accession>A0ABS9BFF1</accession>
<organism evidence="11 12">
    <name type="scientific">Flavihumibacter fluminis</name>
    <dbReference type="NCBI Taxonomy" id="2909236"/>
    <lineage>
        <taxon>Bacteria</taxon>
        <taxon>Pseudomonadati</taxon>
        <taxon>Bacteroidota</taxon>
        <taxon>Chitinophagia</taxon>
        <taxon>Chitinophagales</taxon>
        <taxon>Chitinophagaceae</taxon>
        <taxon>Flavihumibacter</taxon>
    </lineage>
</organism>
<dbReference type="RefSeq" id="WP_234865109.1">
    <property type="nucleotide sequence ID" value="NZ_JAKEVY010000002.1"/>
</dbReference>